<accession>A0ABR6WSS2</accession>
<dbReference type="Proteomes" id="UP000603234">
    <property type="component" value="Unassembled WGS sequence"/>
</dbReference>
<keyword evidence="3" id="KW-1185">Reference proteome</keyword>
<sequence>MKRLLIACETIRDEVEMAMKKQGVAMATVWMPNNLHDSPERLRAALQEEINKAEASYDELLFAYGNCGNGLLGLQSEKATIIIPRFGDCIDILLCEKCNLDRVRTNTYFLTEGWLRGDRSLDKEYEYNVKKYGEKRAKMVAGIMYKNYKNLMLIDTGAFDVAENLPRVHDIGKLIGLEVVVDQGSISPLEKLVSGQWNESFCVVPPGRPTTKDDFDGVDVRSA</sequence>
<evidence type="ECO:0000259" key="1">
    <source>
        <dbReference type="Pfam" id="PF07796"/>
    </source>
</evidence>
<organism evidence="2 3">
    <name type="scientific">Acetobacterium fimetarium</name>
    <dbReference type="NCBI Taxonomy" id="52691"/>
    <lineage>
        <taxon>Bacteria</taxon>
        <taxon>Bacillati</taxon>
        <taxon>Bacillota</taxon>
        <taxon>Clostridia</taxon>
        <taxon>Eubacteriales</taxon>
        <taxon>Eubacteriaceae</taxon>
        <taxon>Acetobacterium</taxon>
    </lineage>
</organism>
<reference evidence="2 3" key="1">
    <citation type="journal article" date="2020" name="mSystems">
        <title>Defining Genomic and Predicted Metabolic Features of the Acetobacterium Genus.</title>
        <authorList>
            <person name="Ross D.E."/>
            <person name="Marshall C.W."/>
            <person name="Gulliver D."/>
            <person name="May H.D."/>
            <person name="Norman R.S."/>
        </authorList>
    </citation>
    <scope>NUCLEOTIDE SEQUENCE [LARGE SCALE GENOMIC DNA]</scope>
    <source>
        <strain evidence="2 3">DSM 8238</strain>
    </source>
</reference>
<evidence type="ECO:0000313" key="3">
    <source>
        <dbReference type="Proteomes" id="UP000603234"/>
    </source>
</evidence>
<dbReference type="Pfam" id="PF07796">
    <property type="entry name" value="DUF1638"/>
    <property type="match status" value="1"/>
</dbReference>
<dbReference type="EMBL" id="WJBC01000004">
    <property type="protein sequence ID" value="MBC3803580.1"/>
    <property type="molecule type" value="Genomic_DNA"/>
</dbReference>
<evidence type="ECO:0000313" key="2">
    <source>
        <dbReference type="EMBL" id="MBC3803580.1"/>
    </source>
</evidence>
<protein>
    <submittedName>
        <fullName evidence="2">DUF1638 domain-containing protein</fullName>
    </submittedName>
</protein>
<comment type="caution">
    <text evidence="2">The sequence shown here is derived from an EMBL/GenBank/DDBJ whole genome shotgun (WGS) entry which is preliminary data.</text>
</comment>
<dbReference type="RefSeq" id="WP_186841494.1">
    <property type="nucleotide sequence ID" value="NZ_WJBC01000004.1"/>
</dbReference>
<dbReference type="InterPro" id="IPR012437">
    <property type="entry name" value="DUF1638"/>
</dbReference>
<feature type="domain" description="DUF1638" evidence="1">
    <location>
        <begin position="30"/>
        <end position="192"/>
    </location>
</feature>
<gene>
    <name evidence="2" type="ORF">GH808_03905</name>
</gene>
<name>A0ABR6WSS2_9FIRM</name>
<proteinExistence type="predicted"/>